<reference evidence="4" key="3">
    <citation type="journal article" date="2021" name="Int. J. Parasitol.">
        <title>Comparative analysis of gene expression between Babesia bovis blood stages and kinetes allowed by improved genome annotation.</title>
        <authorList>
            <person name="Ueti M.W."/>
            <person name="Johnson W.C."/>
            <person name="Kappmeyer L.S."/>
            <person name="Herndon D.R."/>
            <person name="Mousel M.R."/>
            <person name="Reif K.E."/>
            <person name="Taus N.S."/>
            <person name="Ifeonu O.O."/>
            <person name="Silva J.C."/>
            <person name="Suarez C.E."/>
            <person name="Brayton K.A."/>
        </authorList>
    </citation>
    <scope>NUCLEOTIDE SEQUENCE [LARGE SCALE GENOMIC DNA]</scope>
</reference>
<keyword evidence="2" id="KW-0472">Membrane</keyword>
<evidence type="ECO:0000313" key="3">
    <source>
        <dbReference type="EMBL" id="EDO08113.1"/>
    </source>
</evidence>
<keyword evidence="4" id="KW-1185">Reference proteome</keyword>
<reference evidence="3 4" key="1">
    <citation type="journal article" date="2007" name="PLoS Pathog.">
        <title>Genome sequence of Babesia bovis and comparative analysis of apicomplexan hemoprotozoa.</title>
        <authorList>
            <person name="Brayton K.A."/>
            <person name="Lau A.O.T."/>
            <person name="Herndon D.R."/>
            <person name="Hannick L."/>
            <person name="Kappmeyer L.S."/>
            <person name="Berens S.J."/>
            <person name="Bidwell S.L."/>
            <person name="Brown W.C."/>
            <person name="Crabtree J."/>
            <person name="Fadrosh D."/>
            <person name="Feldblum T."/>
            <person name="Forberger H.A."/>
            <person name="Haas B.J."/>
            <person name="Howell J.M."/>
            <person name="Khouri H."/>
            <person name="Koo H."/>
            <person name="Mann D.J."/>
            <person name="Norimine J."/>
            <person name="Paulsen I.T."/>
            <person name="Radune D."/>
            <person name="Ren Q."/>
            <person name="Smith R.K. Jr."/>
            <person name="Suarez C.E."/>
            <person name="White O."/>
            <person name="Wortman J.R."/>
            <person name="Knowles D.P. Jr."/>
            <person name="McElwain T.F."/>
            <person name="Nene V.M."/>
        </authorList>
    </citation>
    <scope>NUCLEOTIDE SEQUENCE [LARGE SCALE GENOMIC DNA]</scope>
    <source>
        <strain evidence="3">T2Bo</strain>
    </source>
</reference>
<accession>A7ANH9</accession>
<sequence>MGRKCDQNNQNGYLSGLTPFLSCIIFGIVGSSLMLIHAFGYVGCVALGEAFGPKAQLATFCYHTRQIITLFAVLGTVLALISGLCGRMSCLWQQWLISIFYFVVAGYIIANQLVLHSKLVVLMRFAAVIAGLSGMAQTSAIYCMTDCAMPGESFYSISRITSFFVGCTFAGPMVTLWILAKRYFESDVVIGSYGRIAQTCDTLTLMACLAGVWSAIAASVTSYLYFSIDTVFAIESAPWFPLFVKSPCQLTRETLKKHLKTLYMPLLWTVNPLFVALAIGVTLNSTTSLKLIFWQYVIYVIFAGISVTLGYLVYGAPDCENEQGFKQKVLKTNELTWLLPDEEDPYSKKCRNLMFPGAQLRSKAHKPMNRCSFPRVGRNTQWRQLKGDLWSEWQKHDATYLLCQEPVHSIYDTLDTLFCLEITDFYDNVGPIMHQYRALVNCTGLLHEYPFTIDPTWTPLQQLHQMLIHQRMVLMAQFERTGKMYTEELRSRLSTTSCGFLEQLTTLTFCCLSGVEGIRNTDYLNVTSKKEPSKDCPDLSKFAKKIPHCICCGIDGKNTIHQYLASSIESSAQLCEKMIEDMHADVYLQDTPGNPDYGKIDDEKRIVCVLRDYCESNLLIIISLLFVEEYLLLYEWLCKLSWYVRDMERRLSQRTKCTEHCEDKCSDSNKDCIWDQLRRTIPDICRMLLKMHDSKIQLLLQVKSESICCYGPARPDLLKDELEPCVLLAVTRLMVIIVLALVYLLDLEECIEGKKVLQKQNVHYDGMIYPVKPPQCKDEAYDLKLSAMNYILHVLSQLDTFDAESITNILDNVVVWYAGFCNNIWQLCPEIAFEERYNYATDIYQDEEIRVPVPTADVVALMHGNRGIQSLYDNMGKFSDTMTNLEKRERSCGEIWDSTNCYKDSDKSDCECDEEGTDEKDRCLCSNDFGVVSEDIKSCNENICDNVKALVTSITTALSCTTEAMDCQDALCKSISNVDLNSLEILCPDDKGDQDDSKTDKCSEEDTKPEKCDENESEVSRFGYLVLTCLKLIDYWNFECCCTEHEKWNCGCTAYAKCLLQCEPKSFIVKLLRYCFGCSNCCEVKNNVLCTKIPCFSLLFLYNLHDQLGTKKKLPNCRRCPDKKINTEILPPCTSECTPCMHLQYLGGGLVGMCCCASRWRRLLRCYVYCEENCQACTKSKKGKVPNECKSEHCQNNQQSEGLPTHGCDLMRLCSSLFHCEGCSKPSQEAATEETQPAKLHCVCIDTAPWSYGSKAAIIGDKPCEHRLGCALSILNQDLSAFKHNACVFNTQINCLVKQAKDISNNIDNVNEALGCLSSLLCYAHCGVEKRRAQLKELSRVPDAIGERFPCYAETIKDICYKDVSVVTMIRRLLFACYARIQHQILFIYDIDRTLMSIFAQCYRLFTINKNISIINEIMSKNWVLLLNFKGSQTEGYTENDLSSGEGSCYAGVKEMVNTSDCSNTAIDAHIDVGVESKTSFVCFKYIWVFICFTALIKFFNWFGVENTVSESKTMLTSITVLSAAQLASAVKANAYNATAPKGTGCSTGTKVNLVMLMGMLTILLLSWISNIINGYWQISTSMTYITQKMRLIGFFDTVKPPTTHLIMRSLSDTTKTDAKGLLKFWGIKKMPEVLNSSTMAQVFGTILFVSGINPFRFTEQPSRSRTLHEFMAKQMGRSVKSVEAVLDLVSFLQMCPDAVQMLNKSSSKNKGTEVDLEMLLGAWESETHLIDETMRSVAIHQDVLKELKRDMVRMVNKMPNHHFASQVYELWNVYYNGQLSTMGFKVIANKSRLQILTRKQFDLEKYYIAQQYVADWDMFCTWLTKCSIYANGLMKYDKQGSTSTEDKERASLVNEGISAPQYNLSQEQDSDHEGSVLRKFVESTDFASFNVCDAYSPEGDFEDIDAGEEHKDVDKEKQSKIKVSPRFLFSYDFWNWFKHFDAFNPTGDFKYIDDVVEHRSVKIDPVESKGQESLLGSVSSKHKVSGPHPLDWFMANEANTQCLKLFRNSGTYIMEHEDGYSETRALEYGRVFEKIDKEHVLLTRADAWKNNKLEFCTYMDSEEATCKEAVMSAYNKAVEFANRQHNTEYNLLVLFFKFVFPSYAGFDAVNTKLKNKEDTKDPLDTISLYKALHIVPNANSDVNETADDTSIMRTDLVNPSEEICEGTPQKNLRLIGHWCVFNPAPITQSCVQHVLM</sequence>
<feature type="transmembrane region" description="Helical" evidence="2">
    <location>
        <begin position="262"/>
        <end position="284"/>
    </location>
</feature>
<evidence type="ECO:0000313" key="4">
    <source>
        <dbReference type="Proteomes" id="UP000002173"/>
    </source>
</evidence>
<feature type="transmembrane region" description="Helical" evidence="2">
    <location>
        <begin position="1486"/>
        <end position="1505"/>
    </location>
</feature>
<evidence type="ECO:0000256" key="2">
    <source>
        <dbReference type="SAM" id="Phobius"/>
    </source>
</evidence>
<protein>
    <submittedName>
        <fullName evidence="3">Uncharacterized protein</fullName>
    </submittedName>
</protein>
<reference evidence="4" key="2">
    <citation type="journal article" date="2020" name="Data Brief">
        <title>Transcriptome dataset of Babesia bovis life stages within vertebrate and invertebrate hosts.</title>
        <authorList>
            <person name="Ueti M.W."/>
            <person name="Johnson W.C."/>
            <person name="Kappmeyer L.S."/>
            <person name="Herndon D.R."/>
            <person name="Mousel M.R."/>
            <person name="Reif K.E."/>
            <person name="Taus N.S."/>
            <person name="Ifeonu O.O."/>
            <person name="Silva J.C."/>
            <person name="Suarez C.E."/>
            <person name="Brayton K.A."/>
        </authorList>
    </citation>
    <scope>NUCLEOTIDE SEQUENCE [LARGE SCALE GENOMIC DNA]</scope>
</reference>
<dbReference type="InParanoid" id="A7ANH9"/>
<feature type="transmembrane region" description="Helical" evidence="2">
    <location>
        <begin position="296"/>
        <end position="314"/>
    </location>
</feature>
<dbReference type="KEGG" id="bbo:BBOV_III005500"/>
<feature type="transmembrane region" description="Helical" evidence="2">
    <location>
        <begin position="1554"/>
        <end position="1577"/>
    </location>
</feature>
<evidence type="ECO:0000256" key="1">
    <source>
        <dbReference type="SAM" id="MobiDB-lite"/>
    </source>
</evidence>
<proteinExistence type="predicted"/>
<name>A7ANH9_BABBO</name>
<gene>
    <name evidence="3" type="ORF">BBOV_III005500</name>
</gene>
<comment type="caution">
    <text evidence="3">The sequence shown here is derived from an EMBL/GenBank/DDBJ whole genome shotgun (WGS) entry which is preliminary data.</text>
</comment>
<feature type="region of interest" description="Disordered" evidence="1">
    <location>
        <begin position="991"/>
        <end position="1014"/>
    </location>
</feature>
<dbReference type="OMA" id="AIYCMTD"/>
<feature type="transmembrane region" description="Helical" evidence="2">
    <location>
        <begin position="19"/>
        <end position="47"/>
    </location>
</feature>
<dbReference type="Proteomes" id="UP000002173">
    <property type="component" value="Unassembled WGS sequence"/>
</dbReference>
<organism evidence="3 4">
    <name type="scientific">Babesia bovis</name>
    <dbReference type="NCBI Taxonomy" id="5865"/>
    <lineage>
        <taxon>Eukaryota</taxon>
        <taxon>Sar</taxon>
        <taxon>Alveolata</taxon>
        <taxon>Apicomplexa</taxon>
        <taxon>Aconoidasida</taxon>
        <taxon>Piroplasmida</taxon>
        <taxon>Babesiidae</taxon>
        <taxon>Babesia</taxon>
    </lineage>
</organism>
<feature type="transmembrane region" description="Helical" evidence="2">
    <location>
        <begin position="201"/>
        <end position="226"/>
    </location>
</feature>
<feature type="transmembrane region" description="Helical" evidence="2">
    <location>
        <begin position="67"/>
        <end position="89"/>
    </location>
</feature>
<dbReference type="EMBL" id="AAXT01000001">
    <property type="protein sequence ID" value="EDO08113.1"/>
    <property type="molecule type" value="Genomic_DNA"/>
</dbReference>
<dbReference type="GeneID" id="5479930"/>
<feature type="transmembrane region" description="Helical" evidence="2">
    <location>
        <begin position="162"/>
        <end position="180"/>
    </location>
</feature>
<dbReference type="VEuPathDB" id="PiroplasmaDB:BBOV_III005500"/>
<dbReference type="RefSeq" id="XP_001611681.1">
    <property type="nucleotide sequence ID" value="XM_001611631.1"/>
</dbReference>
<keyword evidence="2" id="KW-0812">Transmembrane</keyword>
<feature type="transmembrane region" description="Helical" evidence="2">
    <location>
        <begin position="121"/>
        <end position="142"/>
    </location>
</feature>
<keyword evidence="2" id="KW-1133">Transmembrane helix</keyword>
<feature type="transmembrane region" description="Helical" evidence="2">
    <location>
        <begin position="95"/>
        <end position="114"/>
    </location>
</feature>